<keyword evidence="2" id="KW-0843">Virulence</keyword>
<dbReference type="InterPro" id="IPR052210">
    <property type="entry name" value="LysM1-like"/>
</dbReference>
<dbReference type="SUPFAM" id="SSF54106">
    <property type="entry name" value="LysM domain"/>
    <property type="match status" value="1"/>
</dbReference>
<dbReference type="PANTHER" id="PTHR34997:SF16">
    <property type="entry name" value="LYSM DOMAIN-CONTAINING PROTEIN"/>
    <property type="match status" value="1"/>
</dbReference>
<dbReference type="InterPro" id="IPR012334">
    <property type="entry name" value="Pectin_lyas_fold"/>
</dbReference>
<evidence type="ECO:0000256" key="1">
    <source>
        <dbReference type="ARBA" id="ARBA00022669"/>
    </source>
</evidence>
<proteinExistence type="predicted"/>
<name>C4JUG7_UNCRE</name>
<evidence type="ECO:0000256" key="2">
    <source>
        <dbReference type="ARBA" id="ARBA00023026"/>
    </source>
</evidence>
<dbReference type="InterPro" id="IPR036779">
    <property type="entry name" value="LysM_dom_sf"/>
</dbReference>
<dbReference type="eggNOG" id="ENOG502SK24">
    <property type="taxonomic scope" value="Eukaryota"/>
</dbReference>
<dbReference type="InParanoid" id="C4JUG7"/>
<evidence type="ECO:0000313" key="5">
    <source>
        <dbReference type="EMBL" id="EEP79928.1"/>
    </source>
</evidence>
<dbReference type="InterPro" id="IPR011050">
    <property type="entry name" value="Pectin_lyase_fold/virulence"/>
</dbReference>
<dbReference type="EMBL" id="CH476617">
    <property type="protein sequence ID" value="EEP79928.1"/>
    <property type="molecule type" value="Genomic_DNA"/>
</dbReference>
<organism evidence="5 6">
    <name type="scientific">Uncinocarpus reesii (strain UAMH 1704)</name>
    <dbReference type="NCBI Taxonomy" id="336963"/>
    <lineage>
        <taxon>Eukaryota</taxon>
        <taxon>Fungi</taxon>
        <taxon>Dikarya</taxon>
        <taxon>Ascomycota</taxon>
        <taxon>Pezizomycotina</taxon>
        <taxon>Eurotiomycetes</taxon>
        <taxon>Eurotiomycetidae</taxon>
        <taxon>Onygenales</taxon>
        <taxon>Onygenaceae</taxon>
        <taxon>Uncinocarpus</taxon>
    </lineage>
</organism>
<dbReference type="InterPro" id="IPR018392">
    <property type="entry name" value="LysM"/>
</dbReference>
<dbReference type="CDD" id="cd00118">
    <property type="entry name" value="LysM"/>
    <property type="match status" value="1"/>
</dbReference>
<gene>
    <name evidence="5" type="ORF">UREG_04770</name>
</gene>
<feature type="domain" description="LysM" evidence="4">
    <location>
        <begin position="1095"/>
        <end position="1141"/>
    </location>
</feature>
<feature type="domain" description="LysM" evidence="4">
    <location>
        <begin position="1247"/>
        <end position="1295"/>
    </location>
</feature>
<dbReference type="HOGENOM" id="CLU_002540_4_1_1"/>
<dbReference type="GeneID" id="8440107"/>
<dbReference type="Proteomes" id="UP000002058">
    <property type="component" value="Unassembled WGS sequence"/>
</dbReference>
<accession>C4JUG7</accession>
<dbReference type="Pfam" id="PF01476">
    <property type="entry name" value="LysM"/>
    <property type="match status" value="2"/>
</dbReference>
<dbReference type="VEuPathDB" id="FungiDB:UREG_04770"/>
<dbReference type="FunFam" id="2.160.20.10:FF:000049">
    <property type="entry name" value="Putative exo-beta-1,3-glucanase"/>
    <property type="match status" value="1"/>
</dbReference>
<dbReference type="PANTHER" id="PTHR34997">
    <property type="entry name" value="AM15"/>
    <property type="match status" value="1"/>
</dbReference>
<keyword evidence="6" id="KW-1185">Reference proteome</keyword>
<dbReference type="Pfam" id="PF12708">
    <property type="entry name" value="Pect-lyase_RHGA_epim"/>
    <property type="match status" value="2"/>
</dbReference>
<dbReference type="Gene3D" id="2.160.20.10">
    <property type="entry name" value="Single-stranded right-handed beta-helix, Pectin lyase-like"/>
    <property type="match status" value="3"/>
</dbReference>
<dbReference type="SUPFAM" id="SSF51126">
    <property type="entry name" value="Pectin lyase-like"/>
    <property type="match status" value="2"/>
</dbReference>
<evidence type="ECO:0000313" key="6">
    <source>
        <dbReference type="Proteomes" id="UP000002058"/>
    </source>
</evidence>
<dbReference type="InterPro" id="IPR024535">
    <property type="entry name" value="RHGA/B-epi-like_pectate_lyase"/>
</dbReference>
<keyword evidence="1" id="KW-0147">Chitin-binding</keyword>
<dbReference type="GO" id="GO:0008061">
    <property type="term" value="F:chitin binding"/>
    <property type="evidence" value="ECO:0007669"/>
    <property type="project" value="UniProtKB-KW"/>
</dbReference>
<dbReference type="PROSITE" id="PS51257">
    <property type="entry name" value="PROKAR_LIPOPROTEIN"/>
    <property type="match status" value="1"/>
</dbReference>
<dbReference type="Gene3D" id="3.10.350.10">
    <property type="entry name" value="LysM domain"/>
    <property type="match status" value="3"/>
</dbReference>
<sequence>MKRPLSTTSCLASFPLWLSCLFLFLLNQVIALQHGSHHHHNHLHHRAIVNSTTADTARLPLNTAPPPHTDAEKLVRKALDALSAVNKARLENPRLNKYEFRRANRQPPKPPSILEFADVVPKSPSPAMPTSILAATAGSTAARVHEYSIPPELVEAARVLAEASPPERLVGNHSLVAAQVQAKYRLKTNDTNTPPQSYVRPNGLEGYIVSGDNLQQVITTESNSTAILEKRATPQFWMASMQQRGSSPFAPAGYKVWRNVKEYGAKGDGVTDDTTAINSAISDGNRCGDNCGSSTIYPAIVYFPAGTYLVSSSIIQYYNTQFLGDPYDYPTILAASSFVGLGVFSSNVYHEGGSGSEWYLNTNNFLRSIKNFKMDIRRTNPDAYGIFMENGSGGFLSNLTFVGGNFGAYFGNQQFTTSHLIFVNCKTALQVHWDWAWTMQDIIIESCGSGLVVTGGAGGTGSTGQSVGSLLLVDSIIANTPVGISTSLHGRNSTSLLVQNTGFFNVPKAITEAESGDILLPGGNEVMVDSWGAFGAKGDGETDDTAVLNGILSRAANMSSVVFFPFGVYVIKNTLQVPVGSRIVGQAWSQIMATGPKFADDLNPKVAVQVGKAGDTGIIEIQDMMFTVSGPTAGAILMEWNVRESSPGSAGMWDAHFRVGGAIGSKLQRTECPKLTGTVNNACKAASMLLHLTPRSSAYLENLWAWVADHDLDVVTQDQIDIYAARGILIESQGPTWLYGTSSEHNVLYQYQVSGAKDLLLSMIQTESPYFQPVPTAPKPFRTGLFPNDPSFKNCPANSTTCASSWALRVLDSTSTYILGAGLYSWFSNYNQDCVKTDNCQDRGVEIEESTDIWFFNLVTKAIVEMVTPKGTRPTYAAENKNGYTSSLLAWVRDKETTIGERMFPGFHLYENTTLSDITQSCRTAVTQRIDCHPLYETWILPSYHGTLPSQEITDSLCDEGCKSSLKDWFDAVSIACAGQNITGALPTILGGYLYQGYNETCLKDPATGSYCNDVIDGFTVVPNVNEMPQSELCSYCYTKRLEIMQSSSYSVYNEDYKHAIEVINSKCGLSLATELPPSPVIKPPPPPPICVSDMKYTIQDGDTCDSIALAQSVSSAALFSGNSEIIHNCSRLPVGSELCLPLTCEKVYTLQSTDNCTSIEIATGTKVGGLRAYNNWINMACTNLHFASQVHGHILCLAPQAGTYTPTGVGPGTTPNPIPAPGYTRRTVAPPVNATVAAGTTMECGKWYTIVEGDTCAAVCTAQLIPAHLFWEVNPSLSTTACDPSLMVGTTYCVGPVYNWDHTTTPVPTPTPLTTVAPGE</sequence>
<dbReference type="KEGG" id="ure:UREG_04770"/>
<keyword evidence="3" id="KW-0732">Signal</keyword>
<reference evidence="6" key="1">
    <citation type="journal article" date="2009" name="Genome Res.">
        <title>Comparative genomic analyses of the human fungal pathogens Coccidioides and their relatives.</title>
        <authorList>
            <person name="Sharpton T.J."/>
            <person name="Stajich J.E."/>
            <person name="Rounsley S.D."/>
            <person name="Gardner M.J."/>
            <person name="Wortman J.R."/>
            <person name="Jordar V.S."/>
            <person name="Maiti R."/>
            <person name="Kodira C.D."/>
            <person name="Neafsey D.E."/>
            <person name="Zeng Q."/>
            <person name="Hung C.-Y."/>
            <person name="McMahan C."/>
            <person name="Muszewska A."/>
            <person name="Grynberg M."/>
            <person name="Mandel M.A."/>
            <person name="Kellner E.M."/>
            <person name="Barker B.M."/>
            <person name="Galgiani J.N."/>
            <person name="Orbach M.J."/>
            <person name="Kirkland T.N."/>
            <person name="Cole G.T."/>
            <person name="Henn M.R."/>
            <person name="Birren B.W."/>
            <person name="Taylor J.W."/>
        </authorList>
    </citation>
    <scope>NUCLEOTIDE SEQUENCE [LARGE SCALE GENOMIC DNA]</scope>
    <source>
        <strain evidence="6">UAMH 1704</strain>
    </source>
</reference>
<dbReference type="SMART" id="SM00257">
    <property type="entry name" value="LysM"/>
    <property type="match status" value="3"/>
</dbReference>
<dbReference type="OMA" id="PWINSEC"/>
<protein>
    <recommendedName>
        <fullName evidence="4">LysM domain-containing protein</fullName>
    </recommendedName>
</protein>
<feature type="signal peptide" evidence="3">
    <location>
        <begin position="1"/>
        <end position="31"/>
    </location>
</feature>
<dbReference type="RefSeq" id="XP_002584081.1">
    <property type="nucleotide sequence ID" value="XM_002584035.1"/>
</dbReference>
<dbReference type="CDD" id="cd23668">
    <property type="entry name" value="GH55_beta13glucanase-like"/>
    <property type="match status" value="1"/>
</dbReference>
<dbReference type="PROSITE" id="PS51782">
    <property type="entry name" value="LYSM"/>
    <property type="match status" value="2"/>
</dbReference>
<dbReference type="OrthoDB" id="1046782at2759"/>
<evidence type="ECO:0000256" key="3">
    <source>
        <dbReference type="SAM" id="SignalP"/>
    </source>
</evidence>
<feature type="chain" id="PRO_5002939504" description="LysM domain-containing protein" evidence="3">
    <location>
        <begin position="32"/>
        <end position="1321"/>
    </location>
</feature>
<evidence type="ECO:0000259" key="4">
    <source>
        <dbReference type="PROSITE" id="PS51782"/>
    </source>
</evidence>